<dbReference type="Pfam" id="PF01624">
    <property type="entry name" value="MutS_I"/>
    <property type="match status" value="1"/>
</dbReference>
<keyword evidence="2 6" id="KW-0547">Nucleotide-binding</keyword>
<evidence type="ECO:0000313" key="10">
    <source>
        <dbReference type="Proteomes" id="UP000001949"/>
    </source>
</evidence>
<dbReference type="Pfam" id="PF00488">
    <property type="entry name" value="MutS_V"/>
    <property type="match status" value="1"/>
</dbReference>
<keyword evidence="10" id="KW-1185">Reference proteome</keyword>
<dbReference type="GO" id="GO:0030983">
    <property type="term" value="F:mismatched DNA binding"/>
    <property type="evidence" value="ECO:0007669"/>
    <property type="project" value="UniProtKB-UniRule"/>
</dbReference>
<dbReference type="eggNOG" id="KOG0217">
    <property type="taxonomic scope" value="Eukaryota"/>
</dbReference>
<feature type="compositionally biased region" description="Polar residues" evidence="7">
    <location>
        <begin position="760"/>
        <end position="774"/>
    </location>
</feature>
<dbReference type="GO" id="GO:0140664">
    <property type="term" value="F:ATP-dependent DNA damage sensor activity"/>
    <property type="evidence" value="ECO:0007669"/>
    <property type="project" value="InterPro"/>
</dbReference>
<keyword evidence="6" id="KW-0234">DNA repair</keyword>
<comment type="function">
    <text evidence="6">Component of the post-replicative DNA mismatch repair system (MMR).</text>
</comment>
<organism evidence="9 10">
    <name type="scientific">Theileria parva</name>
    <name type="common">East coast fever infection agent</name>
    <dbReference type="NCBI Taxonomy" id="5875"/>
    <lineage>
        <taxon>Eukaryota</taxon>
        <taxon>Sar</taxon>
        <taxon>Alveolata</taxon>
        <taxon>Apicomplexa</taxon>
        <taxon>Aconoidasida</taxon>
        <taxon>Piroplasmida</taxon>
        <taxon>Theileriidae</taxon>
        <taxon>Theileria</taxon>
    </lineage>
</organism>
<feature type="region of interest" description="Disordered" evidence="7">
    <location>
        <begin position="81"/>
        <end position="104"/>
    </location>
</feature>
<dbReference type="InterPro" id="IPR007695">
    <property type="entry name" value="DNA_mismatch_repair_MutS-lik_N"/>
</dbReference>
<dbReference type="EMBL" id="AAGK01000001">
    <property type="protein sequence ID" value="EAN33429.1"/>
    <property type="molecule type" value="Genomic_DNA"/>
</dbReference>
<dbReference type="PANTHER" id="PTHR11361:SF148">
    <property type="entry name" value="DNA MISMATCH REPAIR PROTEIN MSH6"/>
    <property type="match status" value="1"/>
</dbReference>
<dbReference type="SUPFAM" id="SSF52540">
    <property type="entry name" value="P-loop containing nucleoside triphosphate hydrolases"/>
    <property type="match status" value="1"/>
</dbReference>
<dbReference type="PANTHER" id="PTHR11361">
    <property type="entry name" value="DNA MISMATCH REPAIR PROTEIN MUTS FAMILY MEMBER"/>
    <property type="match status" value="1"/>
</dbReference>
<feature type="compositionally biased region" description="Low complexity" evidence="7">
    <location>
        <begin position="82"/>
        <end position="100"/>
    </location>
</feature>
<evidence type="ECO:0000256" key="1">
    <source>
        <dbReference type="ARBA" id="ARBA00006271"/>
    </source>
</evidence>
<dbReference type="STRING" id="5875.Q4N9C9"/>
<proteinExistence type="inferred from homology"/>
<dbReference type="InterPro" id="IPR027417">
    <property type="entry name" value="P-loop_NTPase"/>
</dbReference>
<gene>
    <name evidence="9" type="ordered locus">TP01_0185</name>
</gene>
<dbReference type="Gene3D" id="3.40.1170.10">
    <property type="entry name" value="DNA repair protein MutS, domain I"/>
    <property type="match status" value="1"/>
</dbReference>
<feature type="domain" description="DNA mismatch repair proteins mutS family" evidence="8">
    <location>
        <begin position="1002"/>
        <end position="1018"/>
    </location>
</feature>
<dbReference type="Gene3D" id="3.40.50.300">
    <property type="entry name" value="P-loop containing nucleotide triphosphate hydrolases"/>
    <property type="match status" value="1"/>
</dbReference>
<dbReference type="InterPro" id="IPR045076">
    <property type="entry name" value="MutS"/>
</dbReference>
<dbReference type="VEuPathDB" id="PiroplasmaDB:TpMuguga_01g00185"/>
<feature type="region of interest" description="Disordered" evidence="7">
    <location>
        <begin position="1"/>
        <end position="31"/>
    </location>
</feature>
<evidence type="ECO:0000256" key="3">
    <source>
        <dbReference type="ARBA" id="ARBA00022763"/>
    </source>
</evidence>
<dbReference type="SUPFAM" id="SSF48334">
    <property type="entry name" value="DNA repair protein MutS, domain III"/>
    <property type="match status" value="1"/>
</dbReference>
<dbReference type="PIRSF" id="PIRSF037677">
    <property type="entry name" value="DNA_mis_repair_Msh6"/>
    <property type="match status" value="1"/>
</dbReference>
<dbReference type="Proteomes" id="UP000001949">
    <property type="component" value="Unassembled WGS sequence"/>
</dbReference>
<evidence type="ECO:0000256" key="5">
    <source>
        <dbReference type="ARBA" id="ARBA00023125"/>
    </source>
</evidence>
<dbReference type="GO" id="GO:0005524">
    <property type="term" value="F:ATP binding"/>
    <property type="evidence" value="ECO:0007669"/>
    <property type="project" value="UniProtKB-UniRule"/>
</dbReference>
<dbReference type="GO" id="GO:0032301">
    <property type="term" value="C:MutSalpha complex"/>
    <property type="evidence" value="ECO:0007669"/>
    <property type="project" value="TreeGrafter"/>
</dbReference>
<name>Q4N9C9_THEPA</name>
<keyword evidence="4 6" id="KW-0067">ATP-binding</keyword>
<feature type="region of interest" description="Disordered" evidence="7">
    <location>
        <begin position="760"/>
        <end position="779"/>
    </location>
</feature>
<dbReference type="FunCoup" id="Q4N9C9">
    <property type="interactions" value="300"/>
</dbReference>
<evidence type="ECO:0000256" key="6">
    <source>
        <dbReference type="PIRNR" id="PIRNR037677"/>
    </source>
</evidence>
<dbReference type="Gene3D" id="1.10.1420.10">
    <property type="match status" value="2"/>
</dbReference>
<evidence type="ECO:0000256" key="7">
    <source>
        <dbReference type="SAM" id="MobiDB-lite"/>
    </source>
</evidence>
<feature type="region of interest" description="Disordered" evidence="7">
    <location>
        <begin position="371"/>
        <end position="391"/>
    </location>
</feature>
<sequence>MGFCVSFRKRRTMSQSRTSGSKNEESTMSIGELEEDDLPLIRKRTLLFDDSNLLTGSQNLSHIMKKTTGNNSTTVDSLDSVNSNTTINDNTSATASTSDTMGNNSVENVRNVKGELMDDERLIDRLLYAYEFDDKRPIDIDNVTVGREDKRDKEDTMDFHERELYLSCKASESSLGFRSYVENYYKYKGTFSFPPWLEPKNLRDSEGRKPLGDGYDSSTLWIPPKGHRWAHEFRSGHYTECMQQWWDVKRTHFDSLVFFKMGKFYELFYQDACILQGLTGLRWMGAETKPHVGFPEKSIHSYASACVNAGYRVVVVEQTETPQQLDKRNKASGTTARAVKRDVCDIITPGTVAAPEMLTSQSRPLLIMSGTKSETQPQPAPSESEETKSETPSAVEIVCLDVSMSKIRFGTVKYTDDLLQVKTVLIHFCPAEVVLDSVLYDNKELVKAIKALPYSADVTLHVPQNKSKNLLNKVKDKWESEASECSTSLTLTESYLSLVLLNKLVDYCYFEPFNFSQLEVMGMDYSALVHLELFVTQEGTEKNSLFHYLNHTKTAFGERLLRYWLLNPLTDVDAINLRSEAVEFLVHNYPLVTTLNQELERFPDLERSLGKILNTASNYHKRAVYFDRGVYTKLYDLYSLFDKFQKLEDIVVNFLNESINLFGNYKSELVKKVEEEFLRCSDDVILFKSMLKLTGEKTCSSVEWPKSRALTAEIESVKAKLDRVLENIRQISPSACFVHCKFRYEVEMTESEFQRYQRKSSLQHTASGSTTPVADNTPMVKKLDNVSGNAVGGGVSSMEITSTRSGFVRGRNVKIVQILEELEEFEFKLKESEEEFYQEIVSKFHSNSYKFCKLIEIAAQFDCLTSLATVAKNSPFPMCRPKLHPKSQNILRVKDSVYPIFSISGNKFVPNSVNIGEGFDGPILIITGPNMGGKSTLLRQIALTVIMGQIGSFVSCVESEFSVVDSIFTRLGASDNILQGKSTFLVELQDISSILSKATSSSLALIDELGRGTSTFDGTAIAVATLEKISKIGCRCVFTTHFQDVCMFAESLSNVSMFHMAAKVDEETRSVEFLYKLVPGVCPDSHGMHVAKLARVPEHIIQNAMEARMRLYNSEVFGEGESASNKLLEILTEEILEAHYNNDNDKLKEIYNKYSHLKFD</sequence>
<dbReference type="InterPro" id="IPR036187">
    <property type="entry name" value="DNA_mismatch_repair_MutS_sf"/>
</dbReference>
<dbReference type="InterPro" id="IPR017261">
    <property type="entry name" value="DNA_mismatch_repair_MutS/MSH"/>
</dbReference>
<feature type="compositionally biased region" description="Polar residues" evidence="7">
    <location>
        <begin position="13"/>
        <end position="29"/>
    </location>
</feature>
<comment type="similarity">
    <text evidence="1 6">Belongs to the DNA mismatch repair MutS family.</text>
</comment>
<dbReference type="Pfam" id="PF05192">
    <property type="entry name" value="MutS_III"/>
    <property type="match status" value="1"/>
</dbReference>
<keyword evidence="5 6" id="KW-0238">DNA-binding</keyword>
<evidence type="ECO:0000256" key="4">
    <source>
        <dbReference type="ARBA" id="ARBA00022840"/>
    </source>
</evidence>
<dbReference type="SUPFAM" id="SSF55271">
    <property type="entry name" value="DNA repair protein MutS, domain I"/>
    <property type="match status" value="1"/>
</dbReference>
<dbReference type="SMART" id="SM00533">
    <property type="entry name" value="MUTSd"/>
    <property type="match status" value="1"/>
</dbReference>
<evidence type="ECO:0000313" key="9">
    <source>
        <dbReference type="EMBL" id="EAN33429.1"/>
    </source>
</evidence>
<dbReference type="AlphaFoldDB" id="Q4N9C9"/>
<dbReference type="InParanoid" id="Q4N9C9"/>
<keyword evidence="3 6" id="KW-0227">DNA damage</keyword>
<comment type="caution">
    <text evidence="9">The sequence shown here is derived from an EMBL/GenBank/DDBJ whole genome shotgun (WGS) entry which is preliminary data.</text>
</comment>
<accession>Q4N9C9</accession>
<dbReference type="SMART" id="SM00534">
    <property type="entry name" value="MUTSac"/>
    <property type="match status" value="1"/>
</dbReference>
<evidence type="ECO:0000259" key="8">
    <source>
        <dbReference type="PROSITE" id="PS00486"/>
    </source>
</evidence>
<dbReference type="OMA" id="TPMMAQY"/>
<reference evidence="9 10" key="1">
    <citation type="journal article" date="2005" name="Science">
        <title>Genome sequence of Theileria parva, a bovine pathogen that transforms lymphocytes.</title>
        <authorList>
            <person name="Gardner M.J."/>
            <person name="Bishop R."/>
            <person name="Shah T."/>
            <person name="de Villiers E.P."/>
            <person name="Carlton J.M."/>
            <person name="Hall N."/>
            <person name="Ren Q."/>
            <person name="Paulsen I.T."/>
            <person name="Pain A."/>
            <person name="Berriman M."/>
            <person name="Wilson R.J.M."/>
            <person name="Sato S."/>
            <person name="Ralph S.A."/>
            <person name="Mann D.J."/>
            <person name="Xiong Z."/>
            <person name="Shallom S.J."/>
            <person name="Weidman J."/>
            <person name="Jiang L."/>
            <person name="Lynn J."/>
            <person name="Weaver B."/>
            <person name="Shoaibi A."/>
            <person name="Domingo A.R."/>
            <person name="Wasawo D."/>
            <person name="Crabtree J."/>
            <person name="Wortman J.R."/>
            <person name="Haas B."/>
            <person name="Angiuoli S.V."/>
            <person name="Creasy T.H."/>
            <person name="Lu C."/>
            <person name="Suh B."/>
            <person name="Silva J.C."/>
            <person name="Utterback T.R."/>
            <person name="Feldblyum T.V."/>
            <person name="Pertea M."/>
            <person name="Allen J."/>
            <person name="Nierman W.C."/>
            <person name="Taracha E.L.N."/>
            <person name="Salzberg S.L."/>
            <person name="White O.R."/>
            <person name="Fitzhugh H.A."/>
            <person name="Morzaria S."/>
            <person name="Venter J.C."/>
            <person name="Fraser C.M."/>
            <person name="Nene V."/>
        </authorList>
    </citation>
    <scope>NUCLEOTIDE SEQUENCE [LARGE SCALE GENOMIC DNA]</scope>
    <source>
        <strain evidence="9 10">Muguga</strain>
    </source>
</reference>
<dbReference type="InterPro" id="IPR016151">
    <property type="entry name" value="DNA_mismatch_repair_MutS_N"/>
</dbReference>
<dbReference type="InterPro" id="IPR000432">
    <property type="entry name" value="DNA_mismatch_repair_MutS_C"/>
</dbReference>
<dbReference type="InterPro" id="IPR007696">
    <property type="entry name" value="DNA_mismatch_repair_MutS_core"/>
</dbReference>
<dbReference type="GO" id="GO:0006298">
    <property type="term" value="P:mismatch repair"/>
    <property type="evidence" value="ECO:0007669"/>
    <property type="project" value="InterPro"/>
</dbReference>
<protein>
    <recommendedName>
        <fullName evidence="6">DNA mismatch repair protein</fullName>
    </recommendedName>
</protein>
<dbReference type="PROSITE" id="PS00486">
    <property type="entry name" value="DNA_MISMATCH_REPAIR_2"/>
    <property type="match status" value="1"/>
</dbReference>
<evidence type="ECO:0000256" key="2">
    <source>
        <dbReference type="ARBA" id="ARBA00022741"/>
    </source>
</evidence>
<dbReference type="KEGG" id="tpv:TP01_0185"/>